<keyword evidence="7" id="KW-1185">Reference proteome</keyword>
<dbReference type="Pfam" id="PF08545">
    <property type="entry name" value="ACP_syn_III"/>
    <property type="match status" value="1"/>
</dbReference>
<sequence>MSDLRACLAGATTYLPERWTSMSEREAQIAAAGGGFTPPPGLITQLTGVTGVHLIDDDQQASDLAAGAARKLLADHGVRPADIDLMIFAAASQDMIEPATSHVVAAKLGLTCPVFDVKNACNSVLNAMEITQALIASGRYRTVLITCGEAPSVSAQLRISDAAAFARALPAYGFSDAGAALLLTAEATPRALPPRGILGCRFAADSAAWPSATVLHGGIASLRHRSGPEAAACFRMDSVRMRDSLRTLGRTHLHRALDELGLAFDDFAFIGVHQVALSDLDELCGPAIGVPRDKLVVTLPDHGNVASASLPLQLTRALETGRAGPGDLVALIGLAAGSSAGLMTLRL</sequence>
<dbReference type="Pfam" id="PF08541">
    <property type="entry name" value="ACP_syn_III_C"/>
    <property type="match status" value="1"/>
</dbReference>
<name>A0A401WGI1_STREY</name>
<feature type="domain" description="Beta-ketoacyl-[acyl-carrier-protein] synthase III C-terminal" evidence="4">
    <location>
        <begin position="257"/>
        <end position="346"/>
    </location>
</feature>
<dbReference type="Proteomes" id="UP000286746">
    <property type="component" value="Unassembled WGS sequence"/>
</dbReference>
<keyword evidence="1" id="KW-0963">Cytoplasm</keyword>
<proteinExistence type="predicted"/>
<accession>A0A401WGI1</accession>
<evidence type="ECO:0000313" key="6">
    <source>
        <dbReference type="EMBL" id="GCD48417.1"/>
    </source>
</evidence>
<protein>
    <submittedName>
        <fullName evidence="6">3-oxoacyl-ACP synthase</fullName>
    </submittedName>
</protein>
<dbReference type="InterPro" id="IPR013751">
    <property type="entry name" value="ACP_syn_III_N"/>
</dbReference>
<organism evidence="6 7">
    <name type="scientific">Streptomyces paromomycinus</name>
    <name type="common">Streptomyces rimosus subsp. paromomycinus</name>
    <dbReference type="NCBI Taxonomy" id="92743"/>
    <lineage>
        <taxon>Bacteria</taxon>
        <taxon>Bacillati</taxon>
        <taxon>Actinomycetota</taxon>
        <taxon>Actinomycetes</taxon>
        <taxon>Kitasatosporales</taxon>
        <taxon>Streptomycetaceae</taxon>
        <taxon>Streptomyces</taxon>
    </lineage>
</organism>
<evidence type="ECO:0000259" key="4">
    <source>
        <dbReference type="Pfam" id="PF08541"/>
    </source>
</evidence>
<evidence type="ECO:0000313" key="7">
    <source>
        <dbReference type="Proteomes" id="UP000286746"/>
    </source>
</evidence>
<keyword evidence="2" id="KW-0808">Transferase</keyword>
<dbReference type="InterPro" id="IPR016039">
    <property type="entry name" value="Thiolase-like"/>
</dbReference>
<feature type="domain" description="Beta-ketoacyl-[acyl-carrier-protein] synthase III N-terminal" evidence="5">
    <location>
        <begin position="115"/>
        <end position="189"/>
    </location>
</feature>
<dbReference type="PANTHER" id="PTHR34069">
    <property type="entry name" value="3-OXOACYL-[ACYL-CARRIER-PROTEIN] SYNTHASE 3"/>
    <property type="match status" value="1"/>
</dbReference>
<dbReference type="SUPFAM" id="SSF53901">
    <property type="entry name" value="Thiolase-like"/>
    <property type="match status" value="1"/>
</dbReference>
<gene>
    <name evidence="6" type="primary">fabH_3</name>
    <name evidence="6" type="ORF">GKJPGBOP_08215</name>
</gene>
<dbReference type="PANTHER" id="PTHR34069:SF3">
    <property type="entry name" value="ACYL-COA:ACYL-COA ALKYLTRANSFERASE"/>
    <property type="match status" value="1"/>
</dbReference>
<evidence type="ECO:0000256" key="2">
    <source>
        <dbReference type="ARBA" id="ARBA00022679"/>
    </source>
</evidence>
<keyword evidence="3" id="KW-0012">Acyltransferase</keyword>
<dbReference type="GO" id="GO:0044550">
    <property type="term" value="P:secondary metabolite biosynthetic process"/>
    <property type="evidence" value="ECO:0007669"/>
    <property type="project" value="TreeGrafter"/>
</dbReference>
<dbReference type="RefSeq" id="WP_125058335.1">
    <property type="nucleotide sequence ID" value="NZ_BHZD01000001.1"/>
</dbReference>
<dbReference type="GO" id="GO:0006633">
    <property type="term" value="P:fatty acid biosynthetic process"/>
    <property type="evidence" value="ECO:0007669"/>
    <property type="project" value="InterPro"/>
</dbReference>
<dbReference type="AlphaFoldDB" id="A0A401WGI1"/>
<evidence type="ECO:0000256" key="1">
    <source>
        <dbReference type="ARBA" id="ARBA00022490"/>
    </source>
</evidence>
<evidence type="ECO:0000259" key="5">
    <source>
        <dbReference type="Pfam" id="PF08545"/>
    </source>
</evidence>
<dbReference type="InterPro" id="IPR013747">
    <property type="entry name" value="ACP_syn_III_C"/>
</dbReference>
<dbReference type="EMBL" id="BHZD01000001">
    <property type="protein sequence ID" value="GCD48417.1"/>
    <property type="molecule type" value="Genomic_DNA"/>
</dbReference>
<dbReference type="GO" id="GO:0004315">
    <property type="term" value="F:3-oxoacyl-[acyl-carrier-protein] synthase activity"/>
    <property type="evidence" value="ECO:0007669"/>
    <property type="project" value="InterPro"/>
</dbReference>
<evidence type="ECO:0000256" key="3">
    <source>
        <dbReference type="ARBA" id="ARBA00023315"/>
    </source>
</evidence>
<dbReference type="Gene3D" id="3.40.47.10">
    <property type="match status" value="2"/>
</dbReference>
<reference evidence="6 7" key="1">
    <citation type="submission" date="2018-11" db="EMBL/GenBank/DDBJ databases">
        <title>Whole genome sequence of Streptomyces paromomycinus NBRC 15454(T).</title>
        <authorList>
            <person name="Komaki H."/>
            <person name="Tamura T."/>
        </authorList>
    </citation>
    <scope>NUCLEOTIDE SEQUENCE [LARGE SCALE GENOMIC DNA]</scope>
    <source>
        <strain evidence="6 7">NBRC 15454</strain>
    </source>
</reference>
<comment type="caution">
    <text evidence="6">The sequence shown here is derived from an EMBL/GenBank/DDBJ whole genome shotgun (WGS) entry which is preliminary data.</text>
</comment>